<reference evidence="2" key="1">
    <citation type="submission" date="2025-02" db="EMBL/GenBank/DDBJ databases">
        <authorList>
            <consortium name="NCBI Genome Project"/>
        </authorList>
    </citation>
    <scope>NUCLEOTIDE SEQUENCE</scope>
</reference>
<accession>A0AAJ8BNN1</accession>
<gene>
    <name evidence="2" type="ORF">An07g07720</name>
</gene>
<name>A0AAJ8BNN1_ASPNG</name>
<evidence type="ECO:0000256" key="1">
    <source>
        <dbReference type="SAM" id="MobiDB-lite"/>
    </source>
</evidence>
<dbReference type="AlphaFoldDB" id="A0AAJ8BNN1"/>
<dbReference type="VEuPathDB" id="FungiDB:An07g07720"/>
<proteinExistence type="predicted"/>
<dbReference type="KEGG" id="ang:An07g07720"/>
<evidence type="ECO:0000313" key="2">
    <source>
        <dbReference type="RefSeq" id="XP_059601017.1"/>
    </source>
</evidence>
<dbReference type="RefSeq" id="XP_059601017.1">
    <property type="nucleotide sequence ID" value="XM_059748603.1"/>
</dbReference>
<dbReference type="GeneID" id="84591474"/>
<reference evidence="2" key="2">
    <citation type="submission" date="2025-08" db="UniProtKB">
        <authorList>
            <consortium name="RefSeq"/>
        </authorList>
    </citation>
    <scope>IDENTIFICATION</scope>
</reference>
<feature type="region of interest" description="Disordered" evidence="1">
    <location>
        <begin position="248"/>
        <end position="275"/>
    </location>
</feature>
<sequence>MYATAAPCCKFATIVLAVELRCDLFGAVASIRSMGPVCLGADSARLLRTLSELPGLSLAFSQSGTLQHGEVKVPSAKGVGQEETCSKISIINRDEQWQKIGPMRVTFMTFSSVIVEVAPRMNHAGLENLTHTCPQILIAPTNGNARKPSYPCRAGKKGKSESLSSHYQPYDSMFRWTHVPEARWGEEMDRQPAHPFLVLLWLLTPTRSHSLPAMIRQKVCRTRGNGSSCPKPLTFFVVELKIRPEREKYASPPPLPDWGGWDQKDDTSTSSTKGFKIPPVVVPSRCIISGTSQDSGRHDERKVERSIPILILTPSCGDGGKATNPMARSTGGGGKVEKASRLAIVGEAIQPQQHHASTSSPWIIVILLAVDDEDHRHSSESDTSLAVMGGPPFRGFGFPLRRAAANQGA</sequence>
<protein>
    <submittedName>
        <fullName evidence="2">Uncharacterized protein</fullName>
    </submittedName>
</protein>
<organism evidence="2">
    <name type="scientific">Aspergillus niger</name>
    <dbReference type="NCBI Taxonomy" id="5061"/>
    <lineage>
        <taxon>Eukaryota</taxon>
        <taxon>Fungi</taxon>
        <taxon>Dikarya</taxon>
        <taxon>Ascomycota</taxon>
        <taxon>Pezizomycotina</taxon>
        <taxon>Eurotiomycetes</taxon>
        <taxon>Eurotiomycetidae</taxon>
        <taxon>Eurotiales</taxon>
        <taxon>Aspergillaceae</taxon>
        <taxon>Aspergillus</taxon>
        <taxon>Aspergillus subgen. Circumdati</taxon>
    </lineage>
</organism>